<reference evidence="3" key="2">
    <citation type="submission" date="2020-09" db="EMBL/GenBank/DDBJ databases">
        <authorList>
            <person name="Sun Q."/>
            <person name="Kim S."/>
        </authorList>
    </citation>
    <scope>NUCLEOTIDE SEQUENCE</scope>
    <source>
        <strain evidence="3">KCTC 23714</strain>
    </source>
</reference>
<comment type="caution">
    <text evidence="3">The sequence shown here is derived from an EMBL/GenBank/DDBJ whole genome shotgun (WGS) entry which is preliminary data.</text>
</comment>
<accession>A0A918MNQ0</accession>
<evidence type="ECO:0000313" key="3">
    <source>
        <dbReference type="EMBL" id="GGW42249.1"/>
    </source>
</evidence>
<dbReference type="AlphaFoldDB" id="A0A918MNQ0"/>
<dbReference type="Pfam" id="PF00565">
    <property type="entry name" value="SNase"/>
    <property type="match status" value="1"/>
</dbReference>
<feature type="domain" description="TNase-like" evidence="2">
    <location>
        <begin position="20"/>
        <end position="144"/>
    </location>
</feature>
<protein>
    <recommendedName>
        <fullName evidence="2">TNase-like domain-containing protein</fullName>
    </recommendedName>
</protein>
<name>A0A918MNQ0_9RHOB</name>
<gene>
    <name evidence="3" type="ORF">GCM10011452_33270</name>
</gene>
<dbReference type="EMBL" id="BMYQ01000014">
    <property type="protein sequence ID" value="GGW42249.1"/>
    <property type="molecule type" value="Genomic_DNA"/>
</dbReference>
<organism evidence="3 4">
    <name type="scientific">Gemmobacter lanyuensis</name>
    <dbReference type="NCBI Taxonomy" id="1054497"/>
    <lineage>
        <taxon>Bacteria</taxon>
        <taxon>Pseudomonadati</taxon>
        <taxon>Pseudomonadota</taxon>
        <taxon>Alphaproteobacteria</taxon>
        <taxon>Rhodobacterales</taxon>
        <taxon>Paracoccaceae</taxon>
        <taxon>Gemmobacter</taxon>
    </lineage>
</organism>
<dbReference type="InterPro" id="IPR016071">
    <property type="entry name" value="Staphylococal_nuclease_OB-fold"/>
</dbReference>
<dbReference type="Proteomes" id="UP000628984">
    <property type="component" value="Unassembled WGS sequence"/>
</dbReference>
<feature type="chain" id="PRO_5037564044" description="TNase-like domain-containing protein" evidence="1">
    <location>
        <begin position="21"/>
        <end position="156"/>
    </location>
</feature>
<proteinExistence type="predicted"/>
<feature type="signal peptide" evidence="1">
    <location>
        <begin position="1"/>
        <end position="20"/>
    </location>
</feature>
<dbReference type="InterPro" id="IPR035437">
    <property type="entry name" value="SNase_OB-fold_sf"/>
</dbReference>
<keyword evidence="1" id="KW-0732">Signal</keyword>
<dbReference type="SUPFAM" id="SSF50199">
    <property type="entry name" value="Staphylococcal nuclease"/>
    <property type="match status" value="1"/>
</dbReference>
<keyword evidence="4" id="KW-1185">Reference proteome</keyword>
<dbReference type="RefSeq" id="WP_189635011.1">
    <property type="nucleotide sequence ID" value="NZ_BMYQ01000014.1"/>
</dbReference>
<dbReference type="Gene3D" id="2.40.50.90">
    <property type="match status" value="1"/>
</dbReference>
<sequence length="156" mass="16912">MFRRYAFVLLLQLFALPCGAGSVAGFVTVVSGDTIQIDGVTLRLAWIDAPEPRQTCHHADGRSWACGASATRALSDAVWRKSVHCNQVAADPNGAAQAICTADGLDLGEELVRQGWAVVREGASPEYEAEQNAARTAQLGIWEGSFELPWLWRGER</sequence>
<evidence type="ECO:0000313" key="4">
    <source>
        <dbReference type="Proteomes" id="UP000628984"/>
    </source>
</evidence>
<dbReference type="SMART" id="SM00318">
    <property type="entry name" value="SNc"/>
    <property type="match status" value="1"/>
</dbReference>
<evidence type="ECO:0000256" key="1">
    <source>
        <dbReference type="SAM" id="SignalP"/>
    </source>
</evidence>
<dbReference type="PROSITE" id="PS50830">
    <property type="entry name" value="TNASE_3"/>
    <property type="match status" value="1"/>
</dbReference>
<evidence type="ECO:0000259" key="2">
    <source>
        <dbReference type="PROSITE" id="PS50830"/>
    </source>
</evidence>
<reference evidence="3" key="1">
    <citation type="journal article" date="2014" name="Int. J. Syst. Evol. Microbiol.">
        <title>Complete genome sequence of Corynebacterium casei LMG S-19264T (=DSM 44701T), isolated from a smear-ripened cheese.</title>
        <authorList>
            <consortium name="US DOE Joint Genome Institute (JGI-PGF)"/>
            <person name="Walter F."/>
            <person name="Albersmeier A."/>
            <person name="Kalinowski J."/>
            <person name="Ruckert C."/>
        </authorList>
    </citation>
    <scope>NUCLEOTIDE SEQUENCE</scope>
    <source>
        <strain evidence="3">KCTC 23714</strain>
    </source>
</reference>